<accession>A0A6J4I692</accession>
<keyword evidence="2" id="KW-0812">Transmembrane</keyword>
<keyword evidence="2" id="KW-0472">Membrane</keyword>
<protein>
    <submittedName>
        <fullName evidence="5">D-alanyl-D-alanine carboxypeptidase</fullName>
        <ecNumber evidence="5">3.4.16.4</ecNumber>
    </submittedName>
</protein>
<dbReference type="AlphaFoldDB" id="A0A6J4I692"/>
<name>A0A6J4I692_9ACTN</name>
<dbReference type="EMBL" id="CADCSZ010000108">
    <property type="protein sequence ID" value="CAA9241577.1"/>
    <property type="molecule type" value="Genomic_DNA"/>
</dbReference>
<keyword evidence="5" id="KW-0121">Carboxypeptidase</keyword>
<feature type="domain" description="Peptidase S11 D-alanyl-D-alanine carboxypeptidase A N-terminal" evidence="4">
    <location>
        <begin position="40"/>
        <end position="264"/>
    </location>
</feature>
<reference evidence="5" key="1">
    <citation type="submission" date="2020-02" db="EMBL/GenBank/DDBJ databases">
        <authorList>
            <person name="Meier V. D."/>
        </authorList>
    </citation>
    <scope>NUCLEOTIDE SEQUENCE</scope>
    <source>
        <strain evidence="5">AVDCRST_MAG76</strain>
    </source>
</reference>
<dbReference type="GO" id="GO:0006508">
    <property type="term" value="P:proteolysis"/>
    <property type="evidence" value="ECO:0007669"/>
    <property type="project" value="InterPro"/>
</dbReference>
<dbReference type="Gene3D" id="3.40.710.10">
    <property type="entry name" value="DD-peptidase/beta-lactamase superfamily"/>
    <property type="match status" value="1"/>
</dbReference>
<dbReference type="EC" id="3.4.16.4" evidence="5"/>
<gene>
    <name evidence="5" type="ORF">AVDCRST_MAG76-1799</name>
</gene>
<keyword evidence="5" id="KW-0378">Hydrolase</keyword>
<feature type="region of interest" description="Disordered" evidence="1">
    <location>
        <begin position="303"/>
        <end position="339"/>
    </location>
</feature>
<feature type="transmembrane region" description="Helical" evidence="2">
    <location>
        <begin position="357"/>
        <end position="377"/>
    </location>
</feature>
<evidence type="ECO:0000259" key="4">
    <source>
        <dbReference type="Pfam" id="PF00768"/>
    </source>
</evidence>
<keyword evidence="2" id="KW-1133">Transmembrane helix</keyword>
<evidence type="ECO:0000256" key="3">
    <source>
        <dbReference type="SAM" id="SignalP"/>
    </source>
</evidence>
<dbReference type="SUPFAM" id="SSF56601">
    <property type="entry name" value="beta-lactamase/transpeptidase-like"/>
    <property type="match status" value="1"/>
</dbReference>
<feature type="signal peptide" evidence="3">
    <location>
        <begin position="1"/>
        <end position="25"/>
    </location>
</feature>
<organism evidence="5">
    <name type="scientific">uncultured Acidimicrobiales bacterium</name>
    <dbReference type="NCBI Taxonomy" id="310071"/>
    <lineage>
        <taxon>Bacteria</taxon>
        <taxon>Bacillati</taxon>
        <taxon>Actinomycetota</taxon>
        <taxon>Acidimicrobiia</taxon>
        <taxon>Acidimicrobiales</taxon>
        <taxon>environmental samples</taxon>
    </lineage>
</organism>
<sequence length="399" mass="40768">MRRAEAVVLVVLLWLLGSFAGPAAAQTPPPAPPATVAPPKAYVLVDADTGAVLVASADRVPRPPASLTKVVTALAASATLPHDGTLPISGRAAAQPANKVDARAGQAWPINDAMHVMLLQSANDIALAFAEAVGGTAEGFQAVLARTGADIGMQDPQTWRDPAGLDDEHSVGGGNLVSARDLAIAGRAFLADPWLSPISAKPRYRFTAPSGVVHDALNHNKLVLGRYPGAMGGKTGYTRKAGNGLLASAQRNGRTMVAVVMDTKDAYGFTSQLLDRGFATPVAAQRGLDRLPPLRLPAAPKILPPALPPPPTTAALSTLAPSPEQADVPAGPPSPTSVAAPAALAATPAASAGGDRLSLPAVAAGGALALVATVGGFRHRACRRRTRSYYRVPTRRAAP</sequence>
<feature type="compositionally biased region" description="Pro residues" evidence="1">
    <location>
        <begin position="303"/>
        <end position="312"/>
    </location>
</feature>
<keyword evidence="3" id="KW-0732">Signal</keyword>
<proteinExistence type="predicted"/>
<dbReference type="Pfam" id="PF00768">
    <property type="entry name" value="Peptidase_S11"/>
    <property type="match status" value="1"/>
</dbReference>
<dbReference type="InterPro" id="IPR012338">
    <property type="entry name" value="Beta-lactam/transpept-like"/>
</dbReference>
<dbReference type="GO" id="GO:0009002">
    <property type="term" value="F:serine-type D-Ala-D-Ala carboxypeptidase activity"/>
    <property type="evidence" value="ECO:0007669"/>
    <property type="project" value="UniProtKB-EC"/>
</dbReference>
<evidence type="ECO:0000256" key="2">
    <source>
        <dbReference type="SAM" id="Phobius"/>
    </source>
</evidence>
<feature type="chain" id="PRO_5027046059" evidence="3">
    <location>
        <begin position="26"/>
        <end position="399"/>
    </location>
</feature>
<keyword evidence="5" id="KW-0645">Protease</keyword>
<evidence type="ECO:0000313" key="5">
    <source>
        <dbReference type="EMBL" id="CAA9241577.1"/>
    </source>
</evidence>
<feature type="compositionally biased region" description="Low complexity" evidence="1">
    <location>
        <begin position="313"/>
        <end position="323"/>
    </location>
</feature>
<dbReference type="InterPro" id="IPR001967">
    <property type="entry name" value="Peptidase_S11_N"/>
</dbReference>
<evidence type="ECO:0000256" key="1">
    <source>
        <dbReference type="SAM" id="MobiDB-lite"/>
    </source>
</evidence>